<dbReference type="InterPro" id="IPR036369">
    <property type="entry name" value="HIPIP_sf"/>
</dbReference>
<dbReference type="GO" id="GO:0019646">
    <property type="term" value="P:aerobic electron transport chain"/>
    <property type="evidence" value="ECO:0007669"/>
    <property type="project" value="InterPro"/>
</dbReference>
<organism evidence="1 2">
    <name type="scientific">Leptospirillum ferriphilum</name>
    <dbReference type="NCBI Taxonomy" id="178606"/>
    <lineage>
        <taxon>Bacteria</taxon>
        <taxon>Pseudomonadati</taxon>
        <taxon>Nitrospirota</taxon>
        <taxon>Nitrospiria</taxon>
        <taxon>Nitrospirales</taxon>
        <taxon>Nitrospiraceae</taxon>
        <taxon>Leptospirillum</taxon>
    </lineage>
</organism>
<dbReference type="AlphaFoldDB" id="A0A094WBV3"/>
<evidence type="ECO:0000313" key="2">
    <source>
        <dbReference type="Proteomes" id="UP000029452"/>
    </source>
</evidence>
<evidence type="ECO:0000313" key="1">
    <source>
        <dbReference type="EMBL" id="KGA93985.1"/>
    </source>
</evidence>
<comment type="caution">
    <text evidence="1">The sequence shown here is derived from an EMBL/GenBank/DDBJ whole genome shotgun (WGS) entry which is preliminary data.</text>
</comment>
<proteinExistence type="predicted"/>
<sequence length="153" mass="17049">MKKSALSGSATNGVSEFLEEKMDKKSLRRLTGNVSRRDFLRKIPIFALLGAGWILLERNPALAGTPKISKKIAHYQSHPEQGKMCMNCTHFLPASPQMKQMMENMPGMGQMMQEMPTEGMKGGMMGKMGLCEVVEGPVSPMGYCRFYSPIRRS</sequence>
<gene>
    <name evidence="1" type="ORF">LptCag_0611</name>
</gene>
<dbReference type="Proteomes" id="UP000029452">
    <property type="component" value="Unassembled WGS sequence"/>
</dbReference>
<dbReference type="Gene3D" id="4.10.490.10">
    <property type="entry name" value="High potential iron-sulphur protein"/>
    <property type="match status" value="1"/>
</dbReference>
<dbReference type="GO" id="GO:0009055">
    <property type="term" value="F:electron transfer activity"/>
    <property type="evidence" value="ECO:0007669"/>
    <property type="project" value="InterPro"/>
</dbReference>
<protein>
    <submittedName>
        <fullName evidence="1">Uncharacterized protein</fullName>
    </submittedName>
</protein>
<reference evidence="1 2" key="1">
    <citation type="submission" date="2014-06" db="EMBL/GenBank/DDBJ databases">
        <title>Draft genome sequence of iron oxidizing acidophile Leptospirillum ferriphilum DSM14647.</title>
        <authorList>
            <person name="Cardenas J.P."/>
            <person name="Lazcano M."/>
            <person name="Ossandon F.J."/>
            <person name="Corbett M."/>
            <person name="Holmes D.S."/>
            <person name="Watkin E."/>
        </authorList>
    </citation>
    <scope>NUCLEOTIDE SEQUENCE [LARGE SCALE GENOMIC DNA]</scope>
    <source>
        <strain evidence="1 2">DSM 14647</strain>
    </source>
</reference>
<dbReference type="EMBL" id="JPGK01000004">
    <property type="protein sequence ID" value="KGA93985.1"/>
    <property type="molecule type" value="Genomic_DNA"/>
</dbReference>
<accession>A0A094WBV3</accession>
<dbReference type="PATRIC" id="fig|178606.4.peg.1142"/>
<name>A0A094WBV3_9BACT</name>